<gene>
    <name evidence="3" type="ORF">KK1_010423</name>
</gene>
<dbReference type="GO" id="GO:0046983">
    <property type="term" value="F:protein dimerization activity"/>
    <property type="evidence" value="ECO:0007669"/>
    <property type="project" value="InterPro"/>
</dbReference>
<protein>
    <submittedName>
        <fullName evidence="3">AC9 transposase</fullName>
    </submittedName>
</protein>
<evidence type="ECO:0000259" key="1">
    <source>
        <dbReference type="Pfam" id="PF05699"/>
    </source>
</evidence>
<dbReference type="PANTHER" id="PTHR23272:SF179">
    <property type="entry name" value="ZINC FINGER BED DOMAIN-CONTAINING PROTEIN RICESLEEPER 2-LIKE ISOFORM X1"/>
    <property type="match status" value="1"/>
</dbReference>
<dbReference type="InterPro" id="IPR008906">
    <property type="entry name" value="HATC_C_dom"/>
</dbReference>
<dbReference type="Pfam" id="PF14372">
    <property type="entry name" value="hAT-like_RNase-H"/>
    <property type="match status" value="1"/>
</dbReference>
<dbReference type="InterPro" id="IPR025525">
    <property type="entry name" value="hAT-like_transposase_RNase-H"/>
</dbReference>
<reference evidence="3 4" key="1">
    <citation type="journal article" date="2012" name="Nat. Biotechnol.">
        <title>Draft genome sequence of pigeonpea (Cajanus cajan), an orphan legume crop of resource-poor farmers.</title>
        <authorList>
            <person name="Varshney R.K."/>
            <person name="Chen W."/>
            <person name="Li Y."/>
            <person name="Bharti A.K."/>
            <person name="Saxena R.K."/>
            <person name="Schlueter J.A."/>
            <person name="Donoghue M.T."/>
            <person name="Azam S."/>
            <person name="Fan G."/>
            <person name="Whaley A.M."/>
            <person name="Farmer A.D."/>
            <person name="Sheridan J."/>
            <person name="Iwata A."/>
            <person name="Tuteja R."/>
            <person name="Penmetsa R.V."/>
            <person name="Wu W."/>
            <person name="Upadhyaya H.D."/>
            <person name="Yang S.P."/>
            <person name="Shah T."/>
            <person name="Saxena K.B."/>
            <person name="Michael T."/>
            <person name="McCombie W.R."/>
            <person name="Yang B."/>
            <person name="Zhang G."/>
            <person name="Yang H."/>
            <person name="Wang J."/>
            <person name="Spillane C."/>
            <person name="Cook D.R."/>
            <person name="May G.D."/>
            <person name="Xu X."/>
            <person name="Jackson S.A."/>
        </authorList>
    </citation>
    <scope>NUCLEOTIDE SEQUENCE [LARGE SCALE GENOMIC DNA]</scope>
    <source>
        <strain evidence="4">cv. Asha</strain>
    </source>
</reference>
<evidence type="ECO:0000259" key="2">
    <source>
        <dbReference type="Pfam" id="PF14372"/>
    </source>
</evidence>
<dbReference type="InterPro" id="IPR012337">
    <property type="entry name" value="RNaseH-like_sf"/>
</dbReference>
<accession>A0A151TVU3</accession>
<feature type="domain" description="HAT C-terminal dimerisation" evidence="1">
    <location>
        <begin position="92"/>
        <end position="174"/>
    </location>
</feature>
<dbReference type="Gramene" id="C.cajan_10136.t">
    <property type="protein sequence ID" value="C.cajan_10136.t.cds1"/>
    <property type="gene ID" value="C.cajan_10136"/>
</dbReference>
<dbReference type="Pfam" id="PF05699">
    <property type="entry name" value="Dimer_Tnp_hAT"/>
    <property type="match status" value="1"/>
</dbReference>
<dbReference type="AlphaFoldDB" id="A0A151TVU3"/>
<dbReference type="STRING" id="3821.A0A151TVU3"/>
<sequence length="193" mass="21868">MGVASVLDPRYKMDLLEYYFDKLYDIDCDLEISRIRQLCYDLVSEYQAKKNDGSSSGFSSFEEGNVGDSGMSDFVKFMAKKKKARTSSMKTELDYYLEEDNLPITSDFDILSWWKTNGLKYPTLQAIARDVLAIPITTVASESAFSAGGQILSPNRSRLNHTTVEALMCTKSWLWNSDYLGKLIKNKLALMVN</sequence>
<dbReference type="PANTHER" id="PTHR23272">
    <property type="entry name" value="BED FINGER-RELATED"/>
    <property type="match status" value="1"/>
</dbReference>
<proteinExistence type="predicted"/>
<dbReference type="OMA" id="FESYWSS"/>
<evidence type="ECO:0000313" key="4">
    <source>
        <dbReference type="Proteomes" id="UP000075243"/>
    </source>
</evidence>
<evidence type="ECO:0000313" key="3">
    <source>
        <dbReference type="EMBL" id="KYP71177.1"/>
    </source>
</evidence>
<dbReference type="GO" id="GO:0003677">
    <property type="term" value="F:DNA binding"/>
    <property type="evidence" value="ECO:0007669"/>
    <property type="project" value="InterPro"/>
</dbReference>
<organism evidence="3 4">
    <name type="scientific">Cajanus cajan</name>
    <name type="common">Pigeon pea</name>
    <name type="synonym">Cajanus indicus</name>
    <dbReference type="NCBI Taxonomy" id="3821"/>
    <lineage>
        <taxon>Eukaryota</taxon>
        <taxon>Viridiplantae</taxon>
        <taxon>Streptophyta</taxon>
        <taxon>Embryophyta</taxon>
        <taxon>Tracheophyta</taxon>
        <taxon>Spermatophyta</taxon>
        <taxon>Magnoliopsida</taxon>
        <taxon>eudicotyledons</taxon>
        <taxon>Gunneridae</taxon>
        <taxon>Pentapetalae</taxon>
        <taxon>rosids</taxon>
        <taxon>fabids</taxon>
        <taxon>Fabales</taxon>
        <taxon>Fabaceae</taxon>
        <taxon>Papilionoideae</taxon>
        <taxon>50 kb inversion clade</taxon>
        <taxon>NPAAA clade</taxon>
        <taxon>indigoferoid/millettioid clade</taxon>
        <taxon>Phaseoleae</taxon>
        <taxon>Cajanus</taxon>
    </lineage>
</organism>
<dbReference type="SUPFAM" id="SSF53098">
    <property type="entry name" value="Ribonuclease H-like"/>
    <property type="match status" value="1"/>
</dbReference>
<dbReference type="EMBL" id="CM003605">
    <property type="protein sequence ID" value="KYP71177.1"/>
    <property type="molecule type" value="Genomic_DNA"/>
</dbReference>
<dbReference type="Proteomes" id="UP000075243">
    <property type="component" value="Chromosome 3"/>
</dbReference>
<feature type="domain" description="hAT-like transposase RNase-H fold" evidence="2">
    <location>
        <begin position="2"/>
        <end position="46"/>
    </location>
</feature>
<name>A0A151TVU3_CAJCA</name>
<keyword evidence="4" id="KW-1185">Reference proteome</keyword>